<sequence>MKKSWTVGLPSALVLLCGAAGTASAAPVDEFLNQVHADGITSATSDDDLVTVGRGICTMLDTGAGRSDVYRDLYENTRLDDPSFVDAFIDDSVQFLCPWNRQASAPAPPESGDTV</sequence>
<keyword evidence="1" id="KW-0732">Signal</keyword>
<evidence type="ECO:0000259" key="2">
    <source>
        <dbReference type="Pfam" id="PF05305"/>
    </source>
</evidence>
<evidence type="ECO:0000313" key="4">
    <source>
        <dbReference type="Proteomes" id="UP000092086"/>
    </source>
</evidence>
<dbReference type="RefSeq" id="WP_067320572.1">
    <property type="nucleotide sequence ID" value="NZ_LZIT01000103.1"/>
</dbReference>
<dbReference type="Proteomes" id="UP000092086">
    <property type="component" value="Unassembled WGS sequence"/>
</dbReference>
<dbReference type="AlphaFoldDB" id="A0ABD6P543"/>
<dbReference type="InterPro" id="IPR007969">
    <property type="entry name" value="DUF732"/>
</dbReference>
<evidence type="ECO:0000256" key="1">
    <source>
        <dbReference type="SAM" id="SignalP"/>
    </source>
</evidence>
<reference evidence="3 4" key="1">
    <citation type="submission" date="2016-06" db="EMBL/GenBank/DDBJ databases">
        <authorList>
            <person name="Sutton G."/>
            <person name="Brinkac L."/>
            <person name="Sanka R."/>
            <person name="Adams M."/>
            <person name="Lau E."/>
            <person name="Sam S."/>
            <person name="Sreng N."/>
            <person name="Him V."/>
            <person name="Kerleguer A."/>
            <person name="Cheng S."/>
        </authorList>
    </citation>
    <scope>NUCLEOTIDE SEQUENCE [LARGE SCALE GENOMIC DNA]</scope>
    <source>
        <strain evidence="3 4">E2978</strain>
    </source>
</reference>
<name>A0ABD6P543_9MYCO</name>
<protein>
    <recommendedName>
        <fullName evidence="2">DUF732 domain-containing protein</fullName>
    </recommendedName>
</protein>
<feature type="domain" description="DUF732" evidence="2">
    <location>
        <begin position="29"/>
        <end position="98"/>
    </location>
</feature>
<feature type="chain" id="PRO_5044823240" description="DUF732 domain-containing protein" evidence="1">
    <location>
        <begin position="26"/>
        <end position="115"/>
    </location>
</feature>
<evidence type="ECO:0000313" key="3">
    <source>
        <dbReference type="EMBL" id="OBG40745.1"/>
    </source>
</evidence>
<proteinExistence type="predicted"/>
<organism evidence="3 4">
    <name type="scientific">Mycobacterium alsense</name>
    <dbReference type="NCBI Taxonomy" id="324058"/>
    <lineage>
        <taxon>Bacteria</taxon>
        <taxon>Bacillati</taxon>
        <taxon>Actinomycetota</taxon>
        <taxon>Actinomycetes</taxon>
        <taxon>Mycobacteriales</taxon>
        <taxon>Mycobacteriaceae</taxon>
        <taxon>Mycobacterium</taxon>
    </lineage>
</organism>
<gene>
    <name evidence="3" type="ORF">A5672_13400</name>
</gene>
<dbReference type="Pfam" id="PF05305">
    <property type="entry name" value="DUF732"/>
    <property type="match status" value="1"/>
</dbReference>
<feature type="signal peptide" evidence="1">
    <location>
        <begin position="1"/>
        <end position="25"/>
    </location>
</feature>
<accession>A0ABD6P543</accession>
<comment type="caution">
    <text evidence="3">The sequence shown here is derived from an EMBL/GenBank/DDBJ whole genome shotgun (WGS) entry which is preliminary data.</text>
</comment>
<dbReference type="EMBL" id="LZIT01000103">
    <property type="protein sequence ID" value="OBG40745.1"/>
    <property type="molecule type" value="Genomic_DNA"/>
</dbReference>